<keyword evidence="1" id="KW-0620">Polyamine biosynthesis</keyword>
<dbReference type="Proteomes" id="UP000252770">
    <property type="component" value="Unassembled WGS sequence"/>
</dbReference>
<keyword evidence="3" id="KW-1185">Reference proteome</keyword>
<dbReference type="SUPFAM" id="SSF53335">
    <property type="entry name" value="S-adenosyl-L-methionine-dependent methyltransferases"/>
    <property type="match status" value="1"/>
</dbReference>
<dbReference type="PANTHER" id="PTHR43317:SF3">
    <property type="entry name" value="BLR2883 PROTEIN"/>
    <property type="match status" value="1"/>
</dbReference>
<dbReference type="Gene3D" id="3.40.50.150">
    <property type="entry name" value="Vaccinia Virus protein VP39"/>
    <property type="match status" value="1"/>
</dbReference>
<evidence type="ECO:0000313" key="2">
    <source>
        <dbReference type="EMBL" id="RCK70617.1"/>
    </source>
</evidence>
<organism evidence="2 3">
    <name type="scientific">Desertihabitans brevis</name>
    <dbReference type="NCBI Taxonomy" id="2268447"/>
    <lineage>
        <taxon>Bacteria</taxon>
        <taxon>Bacillati</taxon>
        <taxon>Actinomycetota</taxon>
        <taxon>Actinomycetes</taxon>
        <taxon>Propionibacteriales</taxon>
        <taxon>Propionibacteriaceae</taxon>
        <taxon>Desertihabitans</taxon>
    </lineage>
</organism>
<dbReference type="GO" id="GO:0006596">
    <property type="term" value="P:polyamine biosynthetic process"/>
    <property type="evidence" value="ECO:0007669"/>
    <property type="project" value="UniProtKB-KW"/>
</dbReference>
<dbReference type="InterPro" id="IPR029063">
    <property type="entry name" value="SAM-dependent_MTases_sf"/>
</dbReference>
<accession>A0A367YY13</accession>
<evidence type="ECO:0008006" key="4">
    <source>
        <dbReference type="Google" id="ProtNLM"/>
    </source>
</evidence>
<sequence length="230" mass="24754">MEELRTLARHTGPHGELALRLRTGPDGEVHELVVDGAFAMDSRETASERRLAGLVAEHGALGRVLVGGLGLGYTATALLEAGAGRVEVVELEAALVRWAHEGVTPQLGALATHPRCRLHVDDVARWIATAEPGSLDAVVLDVDNGPDFLIHPGNAELYQTPRLAAALRLLRPGGVLVVWCQHRTPQLRERLSELGPTAEEVVPVEREGHRLEYALYTVRADPSGTAIVQP</sequence>
<gene>
    <name evidence="2" type="ORF">DT076_04130</name>
</gene>
<comment type="caution">
    <text evidence="2">The sequence shown here is derived from an EMBL/GenBank/DDBJ whole genome shotgun (WGS) entry which is preliminary data.</text>
</comment>
<dbReference type="RefSeq" id="WP_114125388.1">
    <property type="nucleotide sequence ID" value="NZ_QOUI01000002.1"/>
</dbReference>
<evidence type="ECO:0000313" key="3">
    <source>
        <dbReference type="Proteomes" id="UP000252770"/>
    </source>
</evidence>
<dbReference type="AlphaFoldDB" id="A0A367YY13"/>
<dbReference type="PANTHER" id="PTHR43317">
    <property type="entry name" value="THERMOSPERMINE SYNTHASE ACAULIS5"/>
    <property type="match status" value="1"/>
</dbReference>
<reference evidence="2 3" key="1">
    <citation type="submission" date="2018-07" db="EMBL/GenBank/DDBJ databases">
        <title>Desertimonas flava gen. nov. sp. nov.</title>
        <authorList>
            <person name="Liu S."/>
        </authorList>
    </citation>
    <scope>NUCLEOTIDE SEQUENCE [LARGE SCALE GENOMIC DNA]</scope>
    <source>
        <strain evidence="2 3">16Sb5-5</strain>
    </source>
</reference>
<protein>
    <recommendedName>
        <fullName evidence="4">Spermidine synthase</fullName>
    </recommendedName>
</protein>
<evidence type="ECO:0000256" key="1">
    <source>
        <dbReference type="ARBA" id="ARBA00023115"/>
    </source>
</evidence>
<proteinExistence type="predicted"/>
<name>A0A367YY13_9ACTN</name>
<dbReference type="EMBL" id="QOUI01000002">
    <property type="protein sequence ID" value="RCK70617.1"/>
    <property type="molecule type" value="Genomic_DNA"/>
</dbReference>